<keyword evidence="2" id="KW-1185">Reference proteome</keyword>
<organism evidence="1 2">
    <name type="scientific">Dorcoceras hygrometricum</name>
    <dbReference type="NCBI Taxonomy" id="472368"/>
    <lineage>
        <taxon>Eukaryota</taxon>
        <taxon>Viridiplantae</taxon>
        <taxon>Streptophyta</taxon>
        <taxon>Embryophyta</taxon>
        <taxon>Tracheophyta</taxon>
        <taxon>Spermatophyta</taxon>
        <taxon>Magnoliopsida</taxon>
        <taxon>eudicotyledons</taxon>
        <taxon>Gunneridae</taxon>
        <taxon>Pentapetalae</taxon>
        <taxon>asterids</taxon>
        <taxon>lamiids</taxon>
        <taxon>Lamiales</taxon>
        <taxon>Gesneriaceae</taxon>
        <taxon>Didymocarpoideae</taxon>
        <taxon>Trichosporeae</taxon>
        <taxon>Loxocarpinae</taxon>
        <taxon>Dorcoceras</taxon>
    </lineage>
</organism>
<reference evidence="1 2" key="1">
    <citation type="journal article" date="2015" name="Proc. Natl. Acad. Sci. U.S.A.">
        <title>The resurrection genome of Boea hygrometrica: A blueprint for survival of dehydration.</title>
        <authorList>
            <person name="Xiao L."/>
            <person name="Yang G."/>
            <person name="Zhang L."/>
            <person name="Yang X."/>
            <person name="Zhao S."/>
            <person name="Ji Z."/>
            <person name="Zhou Q."/>
            <person name="Hu M."/>
            <person name="Wang Y."/>
            <person name="Chen M."/>
            <person name="Xu Y."/>
            <person name="Jin H."/>
            <person name="Xiao X."/>
            <person name="Hu G."/>
            <person name="Bao F."/>
            <person name="Hu Y."/>
            <person name="Wan P."/>
            <person name="Li L."/>
            <person name="Deng X."/>
            <person name="Kuang T."/>
            <person name="Xiang C."/>
            <person name="Zhu J.K."/>
            <person name="Oliver M.J."/>
            <person name="He Y."/>
        </authorList>
    </citation>
    <scope>NUCLEOTIDE SEQUENCE [LARGE SCALE GENOMIC DNA]</scope>
    <source>
        <strain evidence="2">cv. XS01</strain>
    </source>
</reference>
<evidence type="ECO:0000313" key="2">
    <source>
        <dbReference type="Proteomes" id="UP000250235"/>
    </source>
</evidence>
<dbReference type="AlphaFoldDB" id="A0A2Z7BGM5"/>
<protein>
    <submittedName>
        <fullName evidence="1">Uncharacterized protein</fullName>
    </submittedName>
</protein>
<accession>A0A2Z7BGM5</accession>
<name>A0A2Z7BGM5_9LAMI</name>
<evidence type="ECO:0000313" key="1">
    <source>
        <dbReference type="EMBL" id="KZV31106.1"/>
    </source>
</evidence>
<dbReference type="EMBL" id="KV007743">
    <property type="protein sequence ID" value="KZV31106.1"/>
    <property type="molecule type" value="Genomic_DNA"/>
</dbReference>
<gene>
    <name evidence="1" type="ORF">F511_14987</name>
</gene>
<sequence>MFTEPLPSISTVIWSKVGGVELLSLSSFDCYQSGDLSRRVEGARRNYSAVPAAFAKTNEETDLRRLKFPFSGVAGNLAAQSGAQAGRSLFD</sequence>
<proteinExistence type="predicted"/>
<dbReference type="Proteomes" id="UP000250235">
    <property type="component" value="Unassembled WGS sequence"/>
</dbReference>